<dbReference type="PANTHER" id="PTHR31061">
    <property type="entry name" value="LD22376P"/>
    <property type="match status" value="1"/>
</dbReference>
<protein>
    <submittedName>
        <fullName evidence="2">Predicted acyltransferase</fullName>
    </submittedName>
</protein>
<evidence type="ECO:0000313" key="3">
    <source>
        <dbReference type="Proteomes" id="UP000190897"/>
    </source>
</evidence>
<dbReference type="EMBL" id="FUZA01000004">
    <property type="protein sequence ID" value="SKB97442.1"/>
    <property type="molecule type" value="Genomic_DNA"/>
</dbReference>
<name>A0A1T5FMV7_9BACT</name>
<feature type="transmembrane region" description="Helical" evidence="1">
    <location>
        <begin position="354"/>
        <end position="372"/>
    </location>
</feature>
<keyword evidence="1" id="KW-1133">Transmembrane helix</keyword>
<sequence length="380" mass="42546">METASVNVTTDEKKASNVRRLASMDALRGFDMLMISGGGAFIYLLGGKTGLDAVDAISAQFVHPEWHGFTFYDFIFPLFLFLAGASLSFSLTGGLSKGIAKSELISKTFKRMLILIALGILDKNAPIDIFDPAQIRYGSVLGRIGLATFIGAILYLNFSFKNRIWIAVSTLLLYYLVLIMIPAPGYGSGDLSFEGNLVGWFDRNFMPGKLKQGTYDELALLTQFPAICLTLFGTIAGDILLRTPVVGDKLEQLFLYGVIGIVIGLIWNIVFPINKHLWSSSFIMLTSGMAFTMLAIFYWIIDVKGFQKWAFAFKVIGMNSLVIYLAVRFIDFNASSKLLFEGFYKYAPEKWHEVFNALGGFIIVWLFLYFLYRKKIFVKV</sequence>
<feature type="transmembrane region" description="Helical" evidence="1">
    <location>
        <begin position="311"/>
        <end position="330"/>
    </location>
</feature>
<feature type="transmembrane region" description="Helical" evidence="1">
    <location>
        <begin position="164"/>
        <end position="183"/>
    </location>
</feature>
<accession>A0A1T5FMV7</accession>
<reference evidence="3" key="1">
    <citation type="submission" date="2017-02" db="EMBL/GenBank/DDBJ databases">
        <authorList>
            <person name="Varghese N."/>
            <person name="Submissions S."/>
        </authorList>
    </citation>
    <scope>NUCLEOTIDE SEQUENCE [LARGE SCALE GENOMIC DNA]</scope>
    <source>
        <strain evidence="3">DSM 22270</strain>
    </source>
</reference>
<keyword evidence="1" id="KW-0472">Membrane</keyword>
<evidence type="ECO:0000313" key="2">
    <source>
        <dbReference type="EMBL" id="SKB97442.1"/>
    </source>
</evidence>
<dbReference type="RefSeq" id="WP_082215781.1">
    <property type="nucleotide sequence ID" value="NZ_FUZA01000004.1"/>
</dbReference>
<gene>
    <name evidence="2" type="ORF">SAMN05660293_03235</name>
</gene>
<dbReference type="AlphaFoldDB" id="A0A1T5FMV7"/>
<feature type="transmembrane region" description="Helical" evidence="1">
    <location>
        <begin position="108"/>
        <end position="125"/>
    </location>
</feature>
<feature type="transmembrane region" description="Helical" evidence="1">
    <location>
        <begin position="29"/>
        <end position="46"/>
    </location>
</feature>
<dbReference type="OrthoDB" id="9788724at2"/>
<feature type="transmembrane region" description="Helical" evidence="1">
    <location>
        <begin position="74"/>
        <end position="96"/>
    </location>
</feature>
<dbReference type="PANTHER" id="PTHR31061:SF24">
    <property type="entry name" value="LD22376P"/>
    <property type="match status" value="1"/>
</dbReference>
<dbReference type="Proteomes" id="UP000190897">
    <property type="component" value="Unassembled WGS sequence"/>
</dbReference>
<keyword evidence="3" id="KW-1185">Reference proteome</keyword>
<feature type="transmembrane region" description="Helical" evidence="1">
    <location>
        <begin position="253"/>
        <end position="271"/>
    </location>
</feature>
<dbReference type="GO" id="GO:0016746">
    <property type="term" value="F:acyltransferase activity"/>
    <property type="evidence" value="ECO:0007669"/>
    <property type="project" value="UniProtKB-KW"/>
</dbReference>
<dbReference type="STRING" id="651661.SAMN05660293_03235"/>
<feature type="transmembrane region" description="Helical" evidence="1">
    <location>
        <begin position="137"/>
        <end position="157"/>
    </location>
</feature>
<organism evidence="2 3">
    <name type="scientific">Dyadobacter psychrophilus</name>
    <dbReference type="NCBI Taxonomy" id="651661"/>
    <lineage>
        <taxon>Bacteria</taxon>
        <taxon>Pseudomonadati</taxon>
        <taxon>Bacteroidota</taxon>
        <taxon>Cytophagia</taxon>
        <taxon>Cytophagales</taxon>
        <taxon>Spirosomataceae</taxon>
        <taxon>Dyadobacter</taxon>
    </lineage>
</organism>
<keyword evidence="1" id="KW-0812">Transmembrane</keyword>
<keyword evidence="2" id="KW-0012">Acyltransferase</keyword>
<evidence type="ECO:0000256" key="1">
    <source>
        <dbReference type="SAM" id="Phobius"/>
    </source>
</evidence>
<keyword evidence="2" id="KW-0808">Transferase</keyword>
<proteinExistence type="predicted"/>
<feature type="transmembrane region" description="Helical" evidence="1">
    <location>
        <begin position="277"/>
        <end position="299"/>
    </location>
</feature>
<feature type="transmembrane region" description="Helical" evidence="1">
    <location>
        <begin position="218"/>
        <end position="241"/>
    </location>
</feature>